<dbReference type="GO" id="GO:0003676">
    <property type="term" value="F:nucleic acid binding"/>
    <property type="evidence" value="ECO:0007669"/>
    <property type="project" value="InterPro"/>
</dbReference>
<keyword evidence="5" id="KW-0479">Metal-binding</keyword>
<evidence type="ECO:0000256" key="4">
    <source>
        <dbReference type="PIRSR" id="PIRSR640255-1"/>
    </source>
</evidence>
<evidence type="ECO:0000256" key="1">
    <source>
        <dbReference type="ARBA" id="ARBA00010052"/>
    </source>
</evidence>
<keyword evidence="3" id="KW-0255">Endonuclease</keyword>
<dbReference type="STRING" id="224129.A0A1W4WNT4"/>
<dbReference type="GeneID" id="108734632"/>
<proteinExistence type="inferred from homology"/>
<dbReference type="PANTHER" id="PTHR13966">
    <property type="entry name" value="ENDONUCLEASE RELATED"/>
    <property type="match status" value="1"/>
</dbReference>
<dbReference type="Pfam" id="PF01223">
    <property type="entry name" value="Endonuclease_NS"/>
    <property type="match status" value="1"/>
</dbReference>
<comment type="similarity">
    <text evidence="1">Belongs to the DNA/RNA non-specific endonuclease family.</text>
</comment>
<name>A0A1W4WNT4_AGRPL</name>
<dbReference type="InParanoid" id="A0A1W4WNT4"/>
<accession>A0A1W4WNT4</accession>
<evidence type="ECO:0000256" key="3">
    <source>
        <dbReference type="ARBA" id="ARBA00022759"/>
    </source>
</evidence>
<feature type="chain" id="PRO_5010705254" evidence="6">
    <location>
        <begin position="22"/>
        <end position="396"/>
    </location>
</feature>
<dbReference type="InterPro" id="IPR044925">
    <property type="entry name" value="His-Me_finger_sf"/>
</dbReference>
<dbReference type="RefSeq" id="XP_018321768.1">
    <property type="nucleotide sequence ID" value="XM_018466266.1"/>
</dbReference>
<evidence type="ECO:0000256" key="5">
    <source>
        <dbReference type="PIRSR" id="PIRSR640255-2"/>
    </source>
</evidence>
<dbReference type="GO" id="GO:0046872">
    <property type="term" value="F:metal ion binding"/>
    <property type="evidence" value="ECO:0007669"/>
    <property type="project" value="UniProtKB-KW"/>
</dbReference>
<dbReference type="SMART" id="SM00892">
    <property type="entry name" value="Endonuclease_NS"/>
    <property type="match status" value="1"/>
</dbReference>
<dbReference type="GO" id="GO:0004521">
    <property type="term" value="F:RNA endonuclease activity"/>
    <property type="evidence" value="ECO:0007669"/>
    <property type="project" value="TreeGrafter"/>
</dbReference>
<protein>
    <submittedName>
        <fullName evidence="9">Uncharacterized protein LOC108734632</fullName>
    </submittedName>
</protein>
<evidence type="ECO:0000313" key="9">
    <source>
        <dbReference type="RefSeq" id="XP_018321768.1"/>
    </source>
</evidence>
<dbReference type="InterPro" id="IPR001604">
    <property type="entry name" value="Endo_G_ENPP1-like_dom"/>
</dbReference>
<keyword evidence="2" id="KW-0540">Nuclease</keyword>
<feature type="domain" description="DNA/RNA non-specific endonuclease/pyrophosphatase/phosphodiesterase" evidence="7">
    <location>
        <begin position="140"/>
        <end position="379"/>
    </location>
</feature>
<reference evidence="9" key="1">
    <citation type="submission" date="2025-08" db="UniProtKB">
        <authorList>
            <consortium name="RefSeq"/>
        </authorList>
    </citation>
    <scope>IDENTIFICATION</scope>
    <source>
        <tissue evidence="9">Entire body</tissue>
    </source>
</reference>
<dbReference type="SUPFAM" id="SSF54060">
    <property type="entry name" value="His-Me finger endonucleases"/>
    <property type="match status" value="1"/>
</dbReference>
<keyword evidence="6" id="KW-0732">Signal</keyword>
<dbReference type="InterPro" id="IPR044929">
    <property type="entry name" value="DNA/RNA_non-sp_Endonuclease_sf"/>
</dbReference>
<dbReference type="KEGG" id="apln:108734632"/>
<feature type="signal peptide" evidence="6">
    <location>
        <begin position="1"/>
        <end position="21"/>
    </location>
</feature>
<dbReference type="GO" id="GO:0006309">
    <property type="term" value="P:apoptotic DNA fragmentation"/>
    <property type="evidence" value="ECO:0007669"/>
    <property type="project" value="TreeGrafter"/>
</dbReference>
<dbReference type="GO" id="GO:0005634">
    <property type="term" value="C:nucleus"/>
    <property type="evidence" value="ECO:0007669"/>
    <property type="project" value="TreeGrafter"/>
</dbReference>
<evidence type="ECO:0000256" key="6">
    <source>
        <dbReference type="SAM" id="SignalP"/>
    </source>
</evidence>
<keyword evidence="8" id="KW-1185">Reference proteome</keyword>
<feature type="active site" description="Proton acceptor" evidence="4">
    <location>
        <position position="228"/>
    </location>
</feature>
<dbReference type="AlphaFoldDB" id="A0A1W4WNT4"/>
<dbReference type="Gene3D" id="3.40.570.10">
    <property type="entry name" value="Extracellular Endonuclease, subunit A"/>
    <property type="match status" value="1"/>
</dbReference>
<dbReference type="InterPro" id="IPR040255">
    <property type="entry name" value="Non-specific_endonuclease"/>
</dbReference>
<sequence>MLNPVIVFLISSASLTIPSVSLNKCNVPISSLRTYDVPLFFHAGAKISEKSFVKARGGRMIFRDKENVKVVCPIGKTNVNTVTKRIQCLNSKFVDDGQYKDLKDIKCQNSRSPVPITKVVGHCKNAFLTVSVGFQIDDVFLNRIESCYDNNTRLPLYTKSILDKSVSTCPTGRTGWYSTGTFRIMLPENIEDIYTIERQRQTVNQLLGLPLNDQSFIGDGHMYFARGHLTPKCDFTYPSEQRLTHNYFNAAPQWQQFNAGNWKVLEARIKDFVTKSTTFDYIVVYTGTYGITKFNNIDIYLYNGQNIHAVPVPQYFWKIIYEPISKKATVFVINNNPKRIKTQAICTSFCDTLGWLMKAAFQPRNIMKGITFCCAYTELISIIPNLPDIKVLGSLL</sequence>
<dbReference type="GO" id="GO:0000014">
    <property type="term" value="F:single-stranded DNA endodeoxyribonuclease activity"/>
    <property type="evidence" value="ECO:0007669"/>
    <property type="project" value="TreeGrafter"/>
</dbReference>
<dbReference type="OrthoDB" id="5960141at2759"/>
<dbReference type="GO" id="GO:0005743">
    <property type="term" value="C:mitochondrial inner membrane"/>
    <property type="evidence" value="ECO:0007669"/>
    <property type="project" value="TreeGrafter"/>
</dbReference>
<evidence type="ECO:0000313" key="8">
    <source>
        <dbReference type="Proteomes" id="UP000192223"/>
    </source>
</evidence>
<dbReference type="PANTHER" id="PTHR13966:SF17">
    <property type="entry name" value="ENDONUCLEASE-RELATED"/>
    <property type="match status" value="1"/>
</dbReference>
<gene>
    <name evidence="9" type="primary">LOC108734632</name>
</gene>
<organism evidence="8 9">
    <name type="scientific">Agrilus planipennis</name>
    <name type="common">Emerald ash borer</name>
    <name type="synonym">Agrilus marcopoli</name>
    <dbReference type="NCBI Taxonomy" id="224129"/>
    <lineage>
        <taxon>Eukaryota</taxon>
        <taxon>Metazoa</taxon>
        <taxon>Ecdysozoa</taxon>
        <taxon>Arthropoda</taxon>
        <taxon>Hexapoda</taxon>
        <taxon>Insecta</taxon>
        <taxon>Pterygota</taxon>
        <taxon>Neoptera</taxon>
        <taxon>Endopterygota</taxon>
        <taxon>Coleoptera</taxon>
        <taxon>Polyphaga</taxon>
        <taxon>Elateriformia</taxon>
        <taxon>Buprestoidea</taxon>
        <taxon>Buprestidae</taxon>
        <taxon>Agrilinae</taxon>
        <taxon>Agrilus</taxon>
    </lineage>
</organism>
<dbReference type="Proteomes" id="UP000192223">
    <property type="component" value="Unplaced"/>
</dbReference>
<evidence type="ECO:0000256" key="2">
    <source>
        <dbReference type="ARBA" id="ARBA00022722"/>
    </source>
</evidence>
<feature type="binding site" evidence="5">
    <location>
        <position position="258"/>
    </location>
    <ligand>
        <name>Mg(2+)</name>
        <dbReference type="ChEBI" id="CHEBI:18420"/>
        <note>catalytic</note>
    </ligand>
</feature>
<keyword evidence="3" id="KW-0378">Hydrolase</keyword>
<evidence type="ECO:0000259" key="7">
    <source>
        <dbReference type="SMART" id="SM00892"/>
    </source>
</evidence>